<dbReference type="Proteomes" id="UP000215902">
    <property type="component" value="Unassembled WGS sequence"/>
</dbReference>
<dbReference type="SUPFAM" id="SSF52047">
    <property type="entry name" value="RNI-like"/>
    <property type="match status" value="1"/>
</dbReference>
<dbReference type="InterPro" id="IPR036047">
    <property type="entry name" value="F-box-like_dom_sf"/>
</dbReference>
<dbReference type="OrthoDB" id="9974792at2759"/>
<accession>A0A267EBT2</accession>
<dbReference type="Gene3D" id="1.20.1280.50">
    <property type="match status" value="1"/>
</dbReference>
<dbReference type="SUPFAM" id="SSF81383">
    <property type="entry name" value="F-box domain"/>
    <property type="match status" value="1"/>
</dbReference>
<protein>
    <recommendedName>
        <fullName evidence="1">F-box domain-containing protein</fullName>
    </recommendedName>
</protein>
<sequence length="358" mass="42116">MKIKWESAPITILENVFKYLGFRDRYHASQVCFQWYDAFYCPSLWSYLTIDGKVFTKKRKDMFMGPQKDVKHMFFESYLHCFGSKIRGIRFEPFDNYFNLYEFLFMISKYFDDFGTEAMPLLRSFEYAFFCIFDGNVTFGSGGRMLEVLVKTVRKLPSSVRRLELSNLFLSYYDSSMLLNSFCHLKHSLVVLNISNVTKDIRTASYTALLEMVNLERVSVSLLNISEPLIRALCCLPALREVCAIEDEFTQIFTLELMETQCPNELWAALTLTRCLTLEIHQDFSQPMLLLPKQCPFKRVTYRSKLRRLTIEDLMDLQKIFHATLREVYVETSYKTFCELYLPLQGFVSVPLLLQLEK</sequence>
<evidence type="ECO:0000259" key="1">
    <source>
        <dbReference type="Pfam" id="PF12937"/>
    </source>
</evidence>
<dbReference type="InterPro" id="IPR001810">
    <property type="entry name" value="F-box_dom"/>
</dbReference>
<gene>
    <name evidence="2" type="ORF">BOX15_Mlig003238g1</name>
</gene>
<proteinExistence type="predicted"/>
<dbReference type="AlphaFoldDB" id="A0A267EBT2"/>
<dbReference type="PANTHER" id="PTHR20872:SF1">
    <property type="entry name" value="F-BOX DOMAIN-CONTAINING PROTEIN"/>
    <property type="match status" value="1"/>
</dbReference>
<dbReference type="CDD" id="cd22104">
    <property type="entry name" value="F-box_FBXO33"/>
    <property type="match status" value="1"/>
</dbReference>
<comment type="caution">
    <text evidence="2">The sequence shown here is derived from an EMBL/GenBank/DDBJ whole genome shotgun (WGS) entry which is preliminary data.</text>
</comment>
<dbReference type="Pfam" id="PF12937">
    <property type="entry name" value="F-box-like"/>
    <property type="match status" value="1"/>
</dbReference>
<evidence type="ECO:0000313" key="3">
    <source>
        <dbReference type="Proteomes" id="UP000215902"/>
    </source>
</evidence>
<organism evidence="2 3">
    <name type="scientific">Macrostomum lignano</name>
    <dbReference type="NCBI Taxonomy" id="282301"/>
    <lineage>
        <taxon>Eukaryota</taxon>
        <taxon>Metazoa</taxon>
        <taxon>Spiralia</taxon>
        <taxon>Lophotrochozoa</taxon>
        <taxon>Platyhelminthes</taxon>
        <taxon>Rhabditophora</taxon>
        <taxon>Macrostomorpha</taxon>
        <taxon>Macrostomida</taxon>
        <taxon>Macrostomidae</taxon>
        <taxon>Macrostomum</taxon>
    </lineage>
</organism>
<reference evidence="2 3" key="1">
    <citation type="submission" date="2017-06" db="EMBL/GenBank/DDBJ databases">
        <title>A platform for efficient transgenesis in Macrostomum lignano, a flatworm model organism for stem cell research.</title>
        <authorList>
            <person name="Berezikov E."/>
        </authorList>
    </citation>
    <scope>NUCLEOTIDE SEQUENCE [LARGE SCALE GENOMIC DNA]</scope>
    <source>
        <strain evidence="2">DV1</strain>
        <tissue evidence="2">Whole organism</tissue>
    </source>
</reference>
<evidence type="ECO:0000313" key="2">
    <source>
        <dbReference type="EMBL" id="PAA58337.1"/>
    </source>
</evidence>
<name>A0A267EBT2_9PLAT</name>
<keyword evidence="3" id="KW-1185">Reference proteome</keyword>
<dbReference type="STRING" id="282301.A0A267EBT2"/>
<dbReference type="EMBL" id="NIVC01002387">
    <property type="protein sequence ID" value="PAA58337.1"/>
    <property type="molecule type" value="Genomic_DNA"/>
</dbReference>
<dbReference type="PANTHER" id="PTHR20872">
    <property type="match status" value="1"/>
</dbReference>
<feature type="domain" description="F-box" evidence="1">
    <location>
        <begin position="9"/>
        <end position="49"/>
    </location>
</feature>